<dbReference type="Gene3D" id="3.30.110.170">
    <property type="entry name" value="Protein of unknown function (DUF541), domain 1"/>
    <property type="match status" value="1"/>
</dbReference>
<dbReference type="EMBL" id="JAMZEC010000001">
    <property type="protein sequence ID" value="MCP2350950.1"/>
    <property type="molecule type" value="Genomic_DNA"/>
</dbReference>
<proteinExistence type="predicted"/>
<dbReference type="Gene3D" id="3.30.70.2970">
    <property type="entry name" value="Protein of unknown function (DUF541), domain 2"/>
    <property type="match status" value="1"/>
</dbReference>
<sequence length="332" mass="34055">MIKLSVVVASATFALLGAQGGPALASAGPRPESPPISHSETPGAAAAHRAGHLSRAVTWHASHPGSAAVRHSPPASAHQAQHSTRQDQRPTGRRAPDPSGRDALRSSGHRTLRVSVRPSAGGAAAADEAGSTWPGEPAQLTVVGQGTVQAPPDVMRLSVGVDVRRDRASSAFSAAKAARARLAAAVQGAGISVNDMRTENLTLGAEYKDGPQVVGYRAAQGVEVILRDMSRADAVIDAVAAVGDEVQINGISFEVSKAEALLARARAAAYRDALGKARQLAALAGRHVGRVVKIDEQSDSSPRFSLAGADAAFVSPGQSSISVIVNVVYELV</sequence>
<dbReference type="Pfam" id="PF04402">
    <property type="entry name" value="SIMPL"/>
    <property type="match status" value="1"/>
</dbReference>
<evidence type="ECO:0000256" key="1">
    <source>
        <dbReference type="SAM" id="MobiDB-lite"/>
    </source>
</evidence>
<feature type="signal peptide" evidence="2">
    <location>
        <begin position="1"/>
        <end position="25"/>
    </location>
</feature>
<keyword evidence="2" id="KW-0732">Signal</keyword>
<keyword evidence="4" id="KW-1185">Reference proteome</keyword>
<feature type="region of interest" description="Disordered" evidence="1">
    <location>
        <begin position="21"/>
        <end position="136"/>
    </location>
</feature>
<dbReference type="PANTHER" id="PTHR34387">
    <property type="entry name" value="SLR1258 PROTEIN"/>
    <property type="match status" value="1"/>
</dbReference>
<dbReference type="InterPro" id="IPR007497">
    <property type="entry name" value="SIMPL/DUF541"/>
</dbReference>
<reference evidence="3 4" key="1">
    <citation type="submission" date="2022-06" db="EMBL/GenBank/DDBJ databases">
        <title>Sequencing the genomes of 1000 actinobacteria strains.</title>
        <authorList>
            <person name="Klenk H.-P."/>
        </authorList>
    </citation>
    <scope>NUCLEOTIDE SEQUENCE [LARGE SCALE GENOMIC DNA]</scope>
    <source>
        <strain evidence="3 4">DSM 44170</strain>
    </source>
</reference>
<dbReference type="InterPro" id="IPR052022">
    <property type="entry name" value="26kDa_periplasmic_antigen"/>
</dbReference>
<dbReference type="PANTHER" id="PTHR34387:SF1">
    <property type="entry name" value="PERIPLASMIC IMMUNOGENIC PROTEIN"/>
    <property type="match status" value="1"/>
</dbReference>
<gene>
    <name evidence="3" type="ORF">HD595_007072</name>
</gene>
<feature type="compositionally biased region" description="Low complexity" evidence="1">
    <location>
        <begin position="120"/>
        <end position="130"/>
    </location>
</feature>
<feature type="compositionally biased region" description="Basic and acidic residues" evidence="1">
    <location>
        <begin position="84"/>
        <end position="104"/>
    </location>
</feature>
<evidence type="ECO:0000313" key="4">
    <source>
        <dbReference type="Proteomes" id="UP001320766"/>
    </source>
</evidence>
<accession>A0ABT1KAH3</accession>
<feature type="chain" id="PRO_5047135881" evidence="2">
    <location>
        <begin position="26"/>
        <end position="332"/>
    </location>
</feature>
<dbReference type="Proteomes" id="UP001320766">
    <property type="component" value="Unassembled WGS sequence"/>
</dbReference>
<organism evidence="3 4">
    <name type="scientific">Nonomuraea roseoviolacea subsp. carminata</name>
    <dbReference type="NCBI Taxonomy" id="160689"/>
    <lineage>
        <taxon>Bacteria</taxon>
        <taxon>Bacillati</taxon>
        <taxon>Actinomycetota</taxon>
        <taxon>Actinomycetes</taxon>
        <taxon>Streptosporangiales</taxon>
        <taxon>Streptosporangiaceae</taxon>
        <taxon>Nonomuraea</taxon>
    </lineage>
</organism>
<name>A0ABT1KAH3_9ACTN</name>
<evidence type="ECO:0000256" key="2">
    <source>
        <dbReference type="SAM" id="SignalP"/>
    </source>
</evidence>
<comment type="caution">
    <text evidence="3">The sequence shown here is derived from an EMBL/GenBank/DDBJ whole genome shotgun (WGS) entry which is preliminary data.</text>
</comment>
<protein>
    <submittedName>
        <fullName evidence="3">Uncharacterized protein YggE</fullName>
    </submittedName>
</protein>
<dbReference type="RefSeq" id="WP_253776752.1">
    <property type="nucleotide sequence ID" value="NZ_BAAAVE010000010.1"/>
</dbReference>
<evidence type="ECO:0000313" key="3">
    <source>
        <dbReference type="EMBL" id="MCP2350950.1"/>
    </source>
</evidence>